<comment type="similarity">
    <text evidence="2">Belongs to the purine-cytosine permease (2.A.39) family.</text>
</comment>
<evidence type="ECO:0000256" key="2">
    <source>
        <dbReference type="ARBA" id="ARBA00008974"/>
    </source>
</evidence>
<reference evidence="7 8" key="1">
    <citation type="submission" date="2014-04" db="EMBL/GenBank/DDBJ databases">
        <authorList>
            <consortium name="DOE Joint Genome Institute"/>
            <person name="Kuo A."/>
            <person name="Tarkka M."/>
            <person name="Buscot F."/>
            <person name="Kohler A."/>
            <person name="Nagy L.G."/>
            <person name="Floudas D."/>
            <person name="Copeland A."/>
            <person name="Barry K.W."/>
            <person name="Cichocki N."/>
            <person name="Veneault-Fourrey C."/>
            <person name="LaButti K."/>
            <person name="Lindquist E.A."/>
            <person name="Lipzen A."/>
            <person name="Lundell T."/>
            <person name="Morin E."/>
            <person name="Murat C."/>
            <person name="Sun H."/>
            <person name="Tunlid A."/>
            <person name="Henrissat B."/>
            <person name="Grigoriev I.V."/>
            <person name="Hibbett D.S."/>
            <person name="Martin F."/>
            <person name="Nordberg H.P."/>
            <person name="Cantor M.N."/>
            <person name="Hua S.X."/>
        </authorList>
    </citation>
    <scope>NUCLEOTIDE SEQUENCE [LARGE SCALE GENOMIC DNA]</scope>
    <source>
        <strain evidence="7 8">F 1598</strain>
    </source>
</reference>
<dbReference type="EMBL" id="KN833081">
    <property type="protein sequence ID" value="KIM73470.1"/>
    <property type="molecule type" value="Genomic_DNA"/>
</dbReference>
<evidence type="ECO:0000256" key="3">
    <source>
        <dbReference type="ARBA" id="ARBA00022692"/>
    </source>
</evidence>
<sequence length="556" mass="60333">MVSFSSFYQDKIVLRPGQGSFTAEGEPSRWSNKDLDPVPSSKKKWEWYHVGGFWVAEGFSVATMQTPSSAVALGLNPGLAIVACLIGNLLVTIPCCCSGYVGSKYSINFPVIARSSFGIRGAYMAMVVRAVVCVIFFGVQGSLGGNAVQCMIEAIWPSFKTWHLDSLPASSAVTAPQLLSFALFWLATLPFLYLSVPALRWMFMIKVLIMPIFGVALFTWALTAGHGWGPLFSLPNNIVDGRSVGYAFCYTITASIGGNATFAVNIPDITRYARSPRGTWVTQAVAIPVVITLTELLGTVMAASSQVIFGQLLWNPLDVITLWDNRAAKFFAGLCFAFANIGTNVTGNSIPFANDLTGMFPKWINVRRGQFICAILGFAINPWVIEAKAARFLAFLNGYSVFLGPLLGVLLSDFWLVRKAKGLDIYNLYTPGGIYWYTAGVNPRAIVAFFTGAVPLLPGLIFAINPQIGGISGGILDFYTLAWLDGVVIAGLTYYMLSLAFPFRTQVNEGDRVQYVEGRDFSDNQTSSTKSVTGNEKMGNIVVSTTRVSTTPDNVV</sequence>
<name>A0A0C3ELK8_PILCF</name>
<reference evidence="8" key="2">
    <citation type="submission" date="2015-01" db="EMBL/GenBank/DDBJ databases">
        <title>Evolutionary Origins and Diversification of the Mycorrhizal Mutualists.</title>
        <authorList>
            <consortium name="DOE Joint Genome Institute"/>
            <consortium name="Mycorrhizal Genomics Consortium"/>
            <person name="Kohler A."/>
            <person name="Kuo A."/>
            <person name="Nagy L.G."/>
            <person name="Floudas D."/>
            <person name="Copeland A."/>
            <person name="Barry K.W."/>
            <person name="Cichocki N."/>
            <person name="Veneault-Fourrey C."/>
            <person name="LaButti K."/>
            <person name="Lindquist E.A."/>
            <person name="Lipzen A."/>
            <person name="Lundell T."/>
            <person name="Morin E."/>
            <person name="Murat C."/>
            <person name="Riley R."/>
            <person name="Ohm R."/>
            <person name="Sun H."/>
            <person name="Tunlid A."/>
            <person name="Henrissat B."/>
            <person name="Grigoriev I.V."/>
            <person name="Hibbett D.S."/>
            <person name="Martin F."/>
        </authorList>
    </citation>
    <scope>NUCLEOTIDE SEQUENCE [LARGE SCALE GENOMIC DNA]</scope>
    <source>
        <strain evidence="8">F 1598</strain>
    </source>
</reference>
<comment type="subcellular location">
    <subcellularLocation>
        <location evidence="1">Membrane</location>
        <topology evidence="1">Multi-pass membrane protein</topology>
    </subcellularLocation>
</comment>
<feature type="transmembrane region" description="Helical" evidence="6">
    <location>
        <begin position="79"/>
        <end position="101"/>
    </location>
</feature>
<organism evidence="7 8">
    <name type="scientific">Piloderma croceum (strain F 1598)</name>
    <dbReference type="NCBI Taxonomy" id="765440"/>
    <lineage>
        <taxon>Eukaryota</taxon>
        <taxon>Fungi</taxon>
        <taxon>Dikarya</taxon>
        <taxon>Basidiomycota</taxon>
        <taxon>Agaricomycotina</taxon>
        <taxon>Agaricomycetes</taxon>
        <taxon>Agaricomycetidae</taxon>
        <taxon>Atheliales</taxon>
        <taxon>Atheliaceae</taxon>
        <taxon>Piloderma</taxon>
    </lineage>
</organism>
<dbReference type="PANTHER" id="PTHR30618:SF0">
    <property type="entry name" value="PURINE-URACIL PERMEASE NCS1"/>
    <property type="match status" value="1"/>
</dbReference>
<dbReference type="OrthoDB" id="2018619at2759"/>
<feature type="transmembrane region" description="Helical" evidence="6">
    <location>
        <begin position="203"/>
        <end position="223"/>
    </location>
</feature>
<proteinExistence type="inferred from homology"/>
<evidence type="ECO:0000256" key="6">
    <source>
        <dbReference type="SAM" id="Phobius"/>
    </source>
</evidence>
<feature type="transmembrane region" description="Helical" evidence="6">
    <location>
        <begin position="243"/>
        <end position="264"/>
    </location>
</feature>
<dbReference type="AlphaFoldDB" id="A0A0C3ELK8"/>
<dbReference type="Pfam" id="PF02133">
    <property type="entry name" value="Transp_cyt_pur"/>
    <property type="match status" value="1"/>
</dbReference>
<dbReference type="InterPro" id="IPR045225">
    <property type="entry name" value="Uracil/uridine/allantoin_perm"/>
</dbReference>
<keyword evidence="3 6" id="KW-0812">Transmembrane</keyword>
<evidence type="ECO:0000313" key="8">
    <source>
        <dbReference type="Proteomes" id="UP000054166"/>
    </source>
</evidence>
<dbReference type="STRING" id="765440.A0A0C3ELK8"/>
<dbReference type="PANTHER" id="PTHR30618">
    <property type="entry name" value="NCS1 FAMILY PURINE/PYRIMIDINE TRANSPORTER"/>
    <property type="match status" value="1"/>
</dbReference>
<feature type="transmembrane region" description="Helical" evidence="6">
    <location>
        <begin position="122"/>
        <end position="139"/>
    </location>
</feature>
<dbReference type="Proteomes" id="UP000054166">
    <property type="component" value="Unassembled WGS sequence"/>
</dbReference>
<accession>A0A0C3ELK8</accession>
<feature type="transmembrane region" description="Helical" evidence="6">
    <location>
        <begin position="178"/>
        <end position="196"/>
    </location>
</feature>
<dbReference type="GO" id="GO:0005886">
    <property type="term" value="C:plasma membrane"/>
    <property type="evidence" value="ECO:0007669"/>
    <property type="project" value="TreeGrafter"/>
</dbReference>
<dbReference type="HOGENOM" id="CLU_021555_4_1_1"/>
<keyword evidence="4 6" id="KW-1133">Transmembrane helix</keyword>
<keyword evidence="5 6" id="KW-0472">Membrane</keyword>
<dbReference type="InParanoid" id="A0A0C3ELK8"/>
<keyword evidence="8" id="KW-1185">Reference proteome</keyword>
<evidence type="ECO:0000256" key="4">
    <source>
        <dbReference type="ARBA" id="ARBA00022989"/>
    </source>
</evidence>
<dbReference type="GO" id="GO:0015205">
    <property type="term" value="F:nucleobase transmembrane transporter activity"/>
    <property type="evidence" value="ECO:0007669"/>
    <property type="project" value="TreeGrafter"/>
</dbReference>
<feature type="transmembrane region" description="Helical" evidence="6">
    <location>
        <begin position="392"/>
        <end position="417"/>
    </location>
</feature>
<gene>
    <name evidence="7" type="ORF">PILCRDRAFT_727387</name>
</gene>
<evidence type="ECO:0000313" key="7">
    <source>
        <dbReference type="EMBL" id="KIM73470.1"/>
    </source>
</evidence>
<feature type="transmembrane region" description="Helical" evidence="6">
    <location>
        <begin position="285"/>
        <end position="309"/>
    </location>
</feature>
<evidence type="ECO:0000256" key="1">
    <source>
        <dbReference type="ARBA" id="ARBA00004141"/>
    </source>
</evidence>
<protein>
    <submittedName>
        <fullName evidence="7">Uncharacterized protein</fullName>
    </submittedName>
</protein>
<feature type="transmembrane region" description="Helical" evidence="6">
    <location>
        <begin position="445"/>
        <end position="464"/>
    </location>
</feature>
<feature type="transmembrane region" description="Helical" evidence="6">
    <location>
        <begin position="476"/>
        <end position="497"/>
    </location>
</feature>
<evidence type="ECO:0000256" key="5">
    <source>
        <dbReference type="ARBA" id="ARBA00023136"/>
    </source>
</evidence>
<feature type="transmembrane region" description="Helical" evidence="6">
    <location>
        <begin position="369"/>
        <end position="385"/>
    </location>
</feature>
<dbReference type="InterPro" id="IPR001248">
    <property type="entry name" value="Pur-cyt_permease"/>
</dbReference>
<dbReference type="Gene3D" id="1.10.4160.10">
    <property type="entry name" value="Hydantoin permease"/>
    <property type="match status" value="1"/>
</dbReference>